<dbReference type="RefSeq" id="XP_014159198.1">
    <property type="nucleotide sequence ID" value="XM_014303723.1"/>
</dbReference>
<feature type="region of interest" description="Disordered" evidence="1">
    <location>
        <begin position="60"/>
        <end position="80"/>
    </location>
</feature>
<evidence type="ECO:0000313" key="3">
    <source>
        <dbReference type="Proteomes" id="UP000054560"/>
    </source>
</evidence>
<dbReference type="AlphaFoldDB" id="A0A0L0G8T9"/>
<gene>
    <name evidence="2" type="ORF">SARC_02519</name>
</gene>
<dbReference type="Proteomes" id="UP000054560">
    <property type="component" value="Unassembled WGS sequence"/>
</dbReference>
<evidence type="ECO:0000256" key="1">
    <source>
        <dbReference type="SAM" id="MobiDB-lite"/>
    </source>
</evidence>
<evidence type="ECO:0000313" key="2">
    <source>
        <dbReference type="EMBL" id="KNC85296.1"/>
    </source>
</evidence>
<reference evidence="2 3" key="1">
    <citation type="submission" date="2011-02" db="EMBL/GenBank/DDBJ databases">
        <title>The Genome Sequence of Sphaeroforma arctica JP610.</title>
        <authorList>
            <consortium name="The Broad Institute Genome Sequencing Platform"/>
            <person name="Russ C."/>
            <person name="Cuomo C."/>
            <person name="Young S.K."/>
            <person name="Zeng Q."/>
            <person name="Gargeya S."/>
            <person name="Alvarado L."/>
            <person name="Berlin A."/>
            <person name="Chapman S.B."/>
            <person name="Chen Z."/>
            <person name="Freedman E."/>
            <person name="Gellesch M."/>
            <person name="Goldberg J."/>
            <person name="Griggs A."/>
            <person name="Gujja S."/>
            <person name="Heilman E."/>
            <person name="Heiman D."/>
            <person name="Howarth C."/>
            <person name="Mehta T."/>
            <person name="Neiman D."/>
            <person name="Pearson M."/>
            <person name="Roberts A."/>
            <person name="Saif S."/>
            <person name="Shea T."/>
            <person name="Shenoy N."/>
            <person name="Sisk P."/>
            <person name="Stolte C."/>
            <person name="Sykes S."/>
            <person name="White J."/>
            <person name="Yandava C."/>
            <person name="Burger G."/>
            <person name="Gray M.W."/>
            <person name="Holland P.W.H."/>
            <person name="King N."/>
            <person name="Lang F.B.F."/>
            <person name="Roger A.J."/>
            <person name="Ruiz-Trillo I."/>
            <person name="Haas B."/>
            <person name="Nusbaum C."/>
            <person name="Birren B."/>
        </authorList>
    </citation>
    <scope>NUCLEOTIDE SEQUENCE [LARGE SCALE GENOMIC DNA]</scope>
    <source>
        <strain evidence="2 3">JP610</strain>
    </source>
</reference>
<dbReference type="GeneID" id="25903023"/>
<keyword evidence="3" id="KW-1185">Reference proteome</keyword>
<sequence>MAPSLNGSVIAQLTTHPPNARRAVVTSLSYCAKAVATSHRLPNPLDYTIRRPQNIALVEGNADVDPNSGAHEPPSELLGTRMPVVGYRAPTPELQTPGLLVTSTPDFTYSHYASNMECSRI</sequence>
<protein>
    <submittedName>
        <fullName evidence="2">Uncharacterized protein</fullName>
    </submittedName>
</protein>
<dbReference type="EMBL" id="KQ241710">
    <property type="protein sequence ID" value="KNC85296.1"/>
    <property type="molecule type" value="Genomic_DNA"/>
</dbReference>
<name>A0A0L0G8T9_9EUKA</name>
<organism evidence="2 3">
    <name type="scientific">Sphaeroforma arctica JP610</name>
    <dbReference type="NCBI Taxonomy" id="667725"/>
    <lineage>
        <taxon>Eukaryota</taxon>
        <taxon>Ichthyosporea</taxon>
        <taxon>Ichthyophonida</taxon>
        <taxon>Sphaeroforma</taxon>
    </lineage>
</organism>
<proteinExistence type="predicted"/>
<accession>A0A0L0G8T9</accession>